<evidence type="ECO:0000256" key="1">
    <source>
        <dbReference type="ARBA" id="ARBA00004123"/>
    </source>
</evidence>
<dbReference type="CDD" id="cd14705">
    <property type="entry name" value="bZIP_Zip1"/>
    <property type="match status" value="1"/>
</dbReference>
<evidence type="ECO:0000256" key="3">
    <source>
        <dbReference type="ARBA" id="ARBA00023125"/>
    </source>
</evidence>
<keyword evidence="2" id="KW-0805">Transcription regulation</keyword>
<dbReference type="AlphaFoldDB" id="A0AAX4H6L2"/>
<keyword evidence="10" id="KW-1185">Reference proteome</keyword>
<dbReference type="Gene3D" id="1.20.5.170">
    <property type="match status" value="1"/>
</dbReference>
<protein>
    <recommendedName>
        <fullName evidence="8">BZIP domain-containing protein</fullName>
    </recommendedName>
</protein>
<proteinExistence type="predicted"/>
<dbReference type="Proteomes" id="UP001338582">
    <property type="component" value="Chromosome 2"/>
</dbReference>
<dbReference type="SUPFAM" id="SSF57959">
    <property type="entry name" value="Leucine zipper domain"/>
    <property type="match status" value="1"/>
</dbReference>
<dbReference type="GO" id="GO:0001228">
    <property type="term" value="F:DNA-binding transcription activator activity, RNA polymerase II-specific"/>
    <property type="evidence" value="ECO:0007669"/>
    <property type="project" value="TreeGrafter"/>
</dbReference>
<dbReference type="GeneID" id="88172415"/>
<dbReference type="PROSITE" id="PS00036">
    <property type="entry name" value="BZIP_BASIC"/>
    <property type="match status" value="1"/>
</dbReference>
<evidence type="ECO:0000259" key="8">
    <source>
        <dbReference type="PROSITE" id="PS50217"/>
    </source>
</evidence>
<accession>A0AAX4H6L2</accession>
<dbReference type="KEGG" id="asau:88172415"/>
<evidence type="ECO:0000256" key="7">
    <source>
        <dbReference type="SAM" id="MobiDB-lite"/>
    </source>
</evidence>
<dbReference type="PANTHER" id="PTHR13044:SF14">
    <property type="entry name" value="CRYPTOCEPHAL, ISOFORM A"/>
    <property type="match status" value="1"/>
</dbReference>
<dbReference type="InterPro" id="IPR046347">
    <property type="entry name" value="bZIP_sf"/>
</dbReference>
<organism evidence="9 10">
    <name type="scientific">Australozyma saopauloensis</name>
    <dbReference type="NCBI Taxonomy" id="291208"/>
    <lineage>
        <taxon>Eukaryota</taxon>
        <taxon>Fungi</taxon>
        <taxon>Dikarya</taxon>
        <taxon>Ascomycota</taxon>
        <taxon>Saccharomycotina</taxon>
        <taxon>Pichiomycetes</taxon>
        <taxon>Metschnikowiaceae</taxon>
        <taxon>Australozyma</taxon>
    </lineage>
</organism>
<feature type="domain" description="BZIP" evidence="8">
    <location>
        <begin position="138"/>
        <end position="195"/>
    </location>
</feature>
<dbReference type="RefSeq" id="XP_062876477.1">
    <property type="nucleotide sequence ID" value="XM_063020407.1"/>
</dbReference>
<feature type="compositionally biased region" description="Low complexity" evidence="7">
    <location>
        <begin position="57"/>
        <end position="77"/>
    </location>
</feature>
<reference evidence="9 10" key="1">
    <citation type="submission" date="2023-10" db="EMBL/GenBank/DDBJ databases">
        <title>Draft Genome Sequence of Candida saopaulonensis from a very Premature Infant with Sepsis.</title>
        <authorList>
            <person name="Ning Y."/>
            <person name="Dai R."/>
            <person name="Xiao M."/>
            <person name="Xu Y."/>
            <person name="Yan Q."/>
            <person name="Zhang L."/>
        </authorList>
    </citation>
    <scope>NUCLEOTIDE SEQUENCE [LARGE SCALE GENOMIC DNA]</scope>
    <source>
        <strain evidence="9 10">19XY460</strain>
    </source>
</reference>
<evidence type="ECO:0000256" key="4">
    <source>
        <dbReference type="ARBA" id="ARBA00023163"/>
    </source>
</evidence>
<dbReference type="GO" id="GO:0000977">
    <property type="term" value="F:RNA polymerase II transcription regulatory region sequence-specific DNA binding"/>
    <property type="evidence" value="ECO:0007669"/>
    <property type="project" value="TreeGrafter"/>
</dbReference>
<evidence type="ECO:0000256" key="5">
    <source>
        <dbReference type="ARBA" id="ARBA00023242"/>
    </source>
</evidence>
<evidence type="ECO:0000313" key="9">
    <source>
        <dbReference type="EMBL" id="WPK24093.1"/>
    </source>
</evidence>
<dbReference type="PROSITE" id="PS50217">
    <property type="entry name" value="BZIP"/>
    <property type="match status" value="1"/>
</dbReference>
<dbReference type="PANTHER" id="PTHR13044">
    <property type="entry name" value="ACTIVATING TRANSCRIPTION FACTOR ATF 4/5"/>
    <property type="match status" value="1"/>
</dbReference>
<gene>
    <name evidence="9" type="ORF">PUMCH_001349</name>
</gene>
<evidence type="ECO:0000256" key="2">
    <source>
        <dbReference type="ARBA" id="ARBA00023015"/>
    </source>
</evidence>
<dbReference type="InterPro" id="IPR004827">
    <property type="entry name" value="bZIP"/>
</dbReference>
<evidence type="ECO:0000313" key="10">
    <source>
        <dbReference type="Proteomes" id="UP001338582"/>
    </source>
</evidence>
<evidence type="ECO:0000256" key="6">
    <source>
        <dbReference type="SAM" id="Coils"/>
    </source>
</evidence>
<keyword evidence="4" id="KW-0804">Transcription</keyword>
<dbReference type="GO" id="GO:0089713">
    <property type="term" value="C:Cbf1-Met4-Met28 complex"/>
    <property type="evidence" value="ECO:0007669"/>
    <property type="project" value="TreeGrafter"/>
</dbReference>
<feature type="coiled-coil region" evidence="6">
    <location>
        <begin position="150"/>
        <end position="198"/>
    </location>
</feature>
<dbReference type="Pfam" id="PF07716">
    <property type="entry name" value="bZIP_2"/>
    <property type="match status" value="1"/>
</dbReference>
<feature type="region of interest" description="Disordered" evidence="7">
    <location>
        <begin position="54"/>
        <end position="95"/>
    </location>
</feature>
<keyword evidence="6" id="KW-0175">Coiled coil</keyword>
<keyword evidence="3" id="KW-0238">DNA-binding</keyword>
<dbReference type="EMBL" id="CP138895">
    <property type="protein sequence ID" value="WPK24093.1"/>
    <property type="molecule type" value="Genomic_DNA"/>
</dbReference>
<comment type="subcellular location">
    <subcellularLocation>
        <location evidence="1">Nucleus</location>
    </subcellularLocation>
</comment>
<name>A0AAX4H6L2_9ASCO</name>
<keyword evidence="5" id="KW-0539">Nucleus</keyword>
<sequence>MNFQPTDYLADLNLEFDAPTMSPIEEVNKADLDLFTQTEFFDLDVFSSDLAPQTKEQQLQQHLQQQQQQQPQQHQQLAAKVSAASPQVKTEYSQEVRHGSVDSEYQFVDFAYNMSTPSAVASSVLLDDAPQEDINEIKRKRNTAASARFRIKKKLKEKQMEQQAAELRDRLAFLEKRLKTLEMENKCLKQLMIEKNEKKNSDLLESIKKRSLVEGEDKSTN</sequence>
<dbReference type="GO" id="GO:0005634">
    <property type="term" value="C:nucleus"/>
    <property type="evidence" value="ECO:0007669"/>
    <property type="project" value="UniProtKB-SubCell"/>
</dbReference>